<dbReference type="EMBL" id="MT141210">
    <property type="protein sequence ID" value="QJA56308.1"/>
    <property type="molecule type" value="Genomic_DNA"/>
</dbReference>
<reference evidence="2" key="1">
    <citation type="submission" date="2020-03" db="EMBL/GenBank/DDBJ databases">
        <title>The deep terrestrial virosphere.</title>
        <authorList>
            <person name="Holmfeldt K."/>
            <person name="Nilsson E."/>
            <person name="Simone D."/>
            <person name="Lopez-Fernandez M."/>
            <person name="Wu X."/>
            <person name="de Brujin I."/>
            <person name="Lundin D."/>
            <person name="Andersson A."/>
            <person name="Bertilsson S."/>
            <person name="Dopson M."/>
        </authorList>
    </citation>
    <scope>NUCLEOTIDE SEQUENCE</scope>
    <source>
        <strain evidence="2">MM415B01889</strain>
    </source>
</reference>
<gene>
    <name evidence="2" type="ORF">MM415B01889_0016</name>
</gene>
<dbReference type="AlphaFoldDB" id="A0A6M3IGL2"/>
<organism evidence="2">
    <name type="scientific">viral metagenome</name>
    <dbReference type="NCBI Taxonomy" id="1070528"/>
    <lineage>
        <taxon>unclassified sequences</taxon>
        <taxon>metagenomes</taxon>
        <taxon>organismal metagenomes</taxon>
    </lineage>
</organism>
<keyword evidence="1" id="KW-0812">Transmembrane</keyword>
<protein>
    <submittedName>
        <fullName evidence="2">Uncharacterized protein</fullName>
    </submittedName>
</protein>
<evidence type="ECO:0000313" key="2">
    <source>
        <dbReference type="EMBL" id="QJA56308.1"/>
    </source>
</evidence>
<sequence length="101" mass="11322">MECPNPECRRVLEAGLNQMVSKNSLWKFLSIFGVLIILGAVGIFTMATGNKERVRVLEVQAMNVDRTMTDIKVLIKDNIIESKEARLAIHKRITDVLGRGP</sequence>
<accession>A0A6M3IGL2</accession>
<feature type="transmembrane region" description="Helical" evidence="1">
    <location>
        <begin position="25"/>
        <end position="47"/>
    </location>
</feature>
<name>A0A6M3IGL2_9ZZZZ</name>
<keyword evidence="1" id="KW-0472">Membrane</keyword>
<evidence type="ECO:0000256" key="1">
    <source>
        <dbReference type="SAM" id="Phobius"/>
    </source>
</evidence>
<keyword evidence="1" id="KW-1133">Transmembrane helix</keyword>
<proteinExistence type="predicted"/>